<feature type="compositionally biased region" description="Polar residues" evidence="2">
    <location>
        <begin position="1188"/>
        <end position="1212"/>
    </location>
</feature>
<feature type="compositionally biased region" description="Low complexity" evidence="2">
    <location>
        <begin position="784"/>
        <end position="796"/>
    </location>
</feature>
<sequence length="1287" mass="137945">MAELPPVVTERLTVVERKWRELVWLRGWGIVLGVAAGGLAALLIADAYLNLPGWLRGCGLCATGVLTLLVIWRRLVRPWLVGMTLADAAEWVERAHPELQERVLTCLDLEQARDAAPASRAALLMRRQVRRETLQLLDDVADDAALPPEPAFRTFGLGLVFLAILIAPFGIWTTGYALGWQRLFHPTGNHAWGRNWIVAGQPGDQIHPRGQDLTVVAVAQHRRSTDRKPESLTLHWRTAGVTEWDTRRLTHDAASQTFIAAIPHLSADTEWFVTGPASASPRYRITVVDPPQITQVLADVDPLPYTGQPSTHGPVGGELTALIGSVIRLELHIDRPIAAADVSWPALASKPATPEDGALTAKPFALSADRRTAIVRLRAEQSGPFQFTLRSPEGLVVTEEPRRIVVTPDEPPRVQLAGGSTVTLRPDERLEATITAHDDFGLQVSELQVMLSEQDVRRIPLIEREAAGREWLWMHALDVAELGLTNGQAVTLRARVVDNRAWPSPQESWSDPQVLVISQSAPSAAERALAAQTNAARHDLQELLRELAEHRNELKAVHQQTAAATVKQRDVEQAAKLADLAARQQELTDQLGHWADDLPAGGPWQQMRAAAEDVIDNQLAAANSELEQGREAETRDQIEHLSRTLDELAAAQRALQRLDDAIRALGNLGEELGELAQLANRSDRLADELERGSRESANQSPDLAEPVGQSEQLLQDLNRLIEDRPELKAALEQALRVQAAAKAERAKALAERQQQLAEAIRGDAASPPETDGPPAAPETTPTDSSSRAADASRPANAPAPPASPEFAAGRSLSEQLQRAAEASSRLAESLLDELGPDAAPVTSAVEAARDLHAARDAAAQGQLPVARDQTARAAEQLQQAANSFPEAAAQTPPAQQTQQLAQTVEQLRQQLEPLSDSPAARQGSLAAAQEQLASATTELAQSQQQSGQPPSPEQPSSQQRADQQQPNQPPSTAKPSDQPPPGQPPAMDKPSSPAQQALAAAQEAMQQTQQALQAGDSGQAADEAQHAAEQLAQAAEKLQPPPPNPPQPTENAAPTETGEALSKAEQKLLAGQQQLRECANCQNPGSQPGGRMAQSQGNGQPPSGQAPTDQPSSRSAQTAPENSGREPTGQQPAGPQPSPTGAPQPSPDGKSSPSGMPVPETMSQAIADFRQAGDALRQAVESLAGQPRSPTQFAQPQPGTFRAPSQNAQASDQPAELALPAGPGSLARLEQKLQAASQRNWGRLSGKLQTEILEGGQLPVHPEYARQIQKYFQTIAQPAGESVPTSK</sequence>
<feature type="transmembrane region" description="Helical" evidence="3">
    <location>
        <begin position="54"/>
        <end position="72"/>
    </location>
</feature>
<feature type="coiled-coil region" evidence="1">
    <location>
        <begin position="533"/>
        <end position="560"/>
    </location>
</feature>
<feature type="compositionally biased region" description="Polar residues" evidence="2">
    <location>
        <begin position="1108"/>
        <end position="1121"/>
    </location>
</feature>
<evidence type="ECO:0000256" key="2">
    <source>
        <dbReference type="SAM" id="MobiDB-lite"/>
    </source>
</evidence>
<feature type="region of interest" description="Disordered" evidence="2">
    <location>
        <begin position="859"/>
        <end position="1224"/>
    </location>
</feature>
<feature type="region of interest" description="Disordered" evidence="2">
    <location>
        <begin position="686"/>
        <end position="709"/>
    </location>
</feature>
<reference evidence="4" key="1">
    <citation type="journal article" date="2020" name="mSystems">
        <title>Genome- and Community-Level Interaction Insights into Carbon Utilization and Element Cycling Functions of Hydrothermarchaeota in Hydrothermal Sediment.</title>
        <authorList>
            <person name="Zhou Z."/>
            <person name="Liu Y."/>
            <person name="Xu W."/>
            <person name="Pan J."/>
            <person name="Luo Z.H."/>
            <person name="Li M."/>
        </authorList>
    </citation>
    <scope>NUCLEOTIDE SEQUENCE [LARGE SCALE GENOMIC DNA]</scope>
    <source>
        <strain evidence="4">SpSt-339</strain>
    </source>
</reference>
<evidence type="ECO:0000256" key="3">
    <source>
        <dbReference type="SAM" id="Phobius"/>
    </source>
</evidence>
<name>A0A7C2PBJ7_9PLAN</name>
<gene>
    <name evidence="4" type="ORF">ENQ76_13015</name>
</gene>
<feature type="compositionally biased region" description="Low complexity" evidence="2">
    <location>
        <begin position="885"/>
        <end position="907"/>
    </location>
</feature>
<feature type="compositionally biased region" description="Low complexity" evidence="2">
    <location>
        <begin position="985"/>
        <end position="1036"/>
    </location>
</feature>
<keyword evidence="3" id="KW-0472">Membrane</keyword>
<protein>
    <recommendedName>
        <fullName evidence="5">DUF4175 family protein</fullName>
    </recommendedName>
</protein>
<feature type="transmembrane region" description="Helical" evidence="3">
    <location>
        <begin position="27"/>
        <end position="48"/>
    </location>
</feature>
<feature type="compositionally biased region" description="Low complexity" evidence="2">
    <location>
        <begin position="1093"/>
        <end position="1107"/>
    </location>
</feature>
<feature type="region of interest" description="Disordered" evidence="2">
    <location>
        <begin position="748"/>
        <end position="826"/>
    </location>
</feature>
<keyword evidence="3" id="KW-0812">Transmembrane</keyword>
<keyword evidence="1" id="KW-0175">Coiled coil</keyword>
<comment type="caution">
    <text evidence="4">The sequence shown here is derived from an EMBL/GenBank/DDBJ whole genome shotgun (WGS) entry which is preliminary data.</text>
</comment>
<keyword evidence="3" id="KW-1133">Transmembrane helix</keyword>
<evidence type="ECO:0008006" key="5">
    <source>
        <dbReference type="Google" id="ProtNLM"/>
    </source>
</evidence>
<accession>A0A7C2PBJ7</accession>
<feature type="compositionally biased region" description="Pro residues" evidence="2">
    <location>
        <begin position="1039"/>
        <end position="1048"/>
    </location>
</feature>
<dbReference type="EMBL" id="DSOK01000357">
    <property type="protein sequence ID" value="HEN16376.1"/>
    <property type="molecule type" value="Genomic_DNA"/>
</dbReference>
<evidence type="ECO:0000313" key="4">
    <source>
        <dbReference type="EMBL" id="HEN16376.1"/>
    </source>
</evidence>
<feature type="compositionally biased region" description="Polar residues" evidence="2">
    <location>
        <begin position="1071"/>
        <end position="1086"/>
    </location>
</feature>
<evidence type="ECO:0000256" key="1">
    <source>
        <dbReference type="SAM" id="Coils"/>
    </source>
</evidence>
<feature type="transmembrane region" description="Helical" evidence="3">
    <location>
        <begin position="155"/>
        <end position="178"/>
    </location>
</feature>
<feature type="compositionally biased region" description="Low complexity" evidence="2">
    <location>
        <begin position="924"/>
        <end position="966"/>
    </location>
</feature>
<feature type="compositionally biased region" description="Pro residues" evidence="2">
    <location>
        <begin position="1134"/>
        <end position="1146"/>
    </location>
</feature>
<organism evidence="4">
    <name type="scientific">Schlesneria paludicola</name>
    <dbReference type="NCBI Taxonomy" id="360056"/>
    <lineage>
        <taxon>Bacteria</taxon>
        <taxon>Pseudomonadati</taxon>
        <taxon>Planctomycetota</taxon>
        <taxon>Planctomycetia</taxon>
        <taxon>Planctomycetales</taxon>
        <taxon>Planctomycetaceae</taxon>
        <taxon>Schlesneria</taxon>
    </lineage>
</organism>
<proteinExistence type="predicted"/>